<dbReference type="EMBL" id="VUNS01000013">
    <property type="protein sequence ID" value="MST97884.1"/>
    <property type="molecule type" value="Genomic_DNA"/>
</dbReference>
<feature type="chain" id="PRO_5032578271" description="Cellulase (Glycosyl hydrolase family 5)" evidence="1">
    <location>
        <begin position="22"/>
        <end position="1094"/>
    </location>
</feature>
<sequence>MMHKKLIAGMLVLLAAAAAPAALLPAGVEFDACGNLRFSDALMRWVLFKPGWRSERMEPAKFRPDAGYPRRAAGEFRTAGEWTSARFRVETAAVAEGAERFRCRSRLEASGPVEGEALMLMLTTPAGRAGSVAVDGKKVEVPEEFRESQLFRAARAKSLSLVLGGRLVTFSGDFGLLIQDDRKFGSGEIQFRLFPPGIRSPFRAAELELSVTVEPLRAAPVNLSGVFNMGFRDDEAGDGRGGWTDQGPSNDLRMMKPGRLTVLGAPFDIADPAEDGGKACLVLSAGDGRFPASADVPVNGGGVLYLLHASAWTPQPRLPVGKIIAVYADGTKREFPVLSGQDCGNWWQPAPLSNAAVAWTGENAESFVGLYLSQFELPGSPAALRFEAAPPSRNGVSPLWMIAAATFGSRALDLRQLETPVYYVAGKQWIPLEFDNRVEPGSPLDFSAALDAPAGKYGPVTASGQGHFEFRDRPGERVRFFGPNLVGSSNFLSKKTADEFVEKAVRMGYNTVRFHHYENELLEPGAPDSVTFDPEKLDRFFYLFAELKKRGIYLTLDVYASRWLVPGDGIAECPERTRFAMKALAPVSPTAMANWKEFARRLLTARNPYTGMTLAEDPALYCVNLMNEAVLAQCWDEWPQLIPVYEAKYAEYLKRNQLDTPENRASRGGLFLEFLNSLQEKCIAEQSRYLKDELKMAALVTDLNFLNKTTLAGMRGGLDLVDNHQYWDHPRFAANPWRLPHLYAQGSSIGRKAHLPRNMMPVRVFGKPYIVTEFNFCNPNVWRVEAAPLAGGYAGLQDWDGLYRFAWSHDRRYMEKTEQPMGFDLVNDPQGQLAERIIHMLFMRGDVKAAAPAFAFEWSPELVRGVKNFGEAADYPDEFSLLGLYARIGTLNAAASFPGVRKLETGNLGRQSALPAAARSALERLKETGRITSATGEITLDAPAKTLSVVTPKSEVFTFRREASGTFAELRNGTVYQTVALLSLDNRPLAESGRILLIHLTNLGATKQKFSDGRLSRLESWGKPPLLLEKGRVEVALALPSGGRVEALKLDGTPNGEIPSAYTDGRLRFTADTASRPGGVMACLITRKEQNEIR</sequence>
<protein>
    <recommendedName>
        <fullName evidence="4">Cellulase (Glycosyl hydrolase family 5)</fullName>
    </recommendedName>
</protein>
<dbReference type="SUPFAM" id="SSF51445">
    <property type="entry name" value="(Trans)glycosidases"/>
    <property type="match status" value="1"/>
</dbReference>
<gene>
    <name evidence="2" type="ORF">FYJ85_12635</name>
</gene>
<dbReference type="Proteomes" id="UP000435649">
    <property type="component" value="Unassembled WGS sequence"/>
</dbReference>
<keyword evidence="1" id="KW-0732">Signal</keyword>
<keyword evidence="3" id="KW-1185">Reference proteome</keyword>
<dbReference type="AlphaFoldDB" id="A0A844G4J5"/>
<dbReference type="InterPro" id="IPR017853">
    <property type="entry name" value="GH"/>
</dbReference>
<dbReference type="Gene3D" id="3.20.20.80">
    <property type="entry name" value="Glycosidases"/>
    <property type="match status" value="1"/>
</dbReference>
<organism evidence="2 3">
    <name type="scientific">Victivallis lenta</name>
    <dbReference type="NCBI Taxonomy" id="2606640"/>
    <lineage>
        <taxon>Bacteria</taxon>
        <taxon>Pseudomonadati</taxon>
        <taxon>Lentisphaerota</taxon>
        <taxon>Lentisphaeria</taxon>
        <taxon>Victivallales</taxon>
        <taxon>Victivallaceae</taxon>
        <taxon>Victivallis</taxon>
    </lineage>
</organism>
<evidence type="ECO:0000313" key="2">
    <source>
        <dbReference type="EMBL" id="MST97884.1"/>
    </source>
</evidence>
<comment type="caution">
    <text evidence="2">The sequence shown here is derived from an EMBL/GenBank/DDBJ whole genome shotgun (WGS) entry which is preliminary data.</text>
</comment>
<dbReference type="RefSeq" id="WP_154418990.1">
    <property type="nucleotide sequence ID" value="NZ_VUNS01000013.1"/>
</dbReference>
<name>A0A844G4J5_9BACT</name>
<accession>A0A844G4J5</accession>
<reference evidence="2 3" key="1">
    <citation type="submission" date="2019-08" db="EMBL/GenBank/DDBJ databases">
        <title>In-depth cultivation of the pig gut microbiome towards novel bacterial diversity and tailored functional studies.</title>
        <authorList>
            <person name="Wylensek D."/>
            <person name="Hitch T.C.A."/>
            <person name="Clavel T."/>
        </authorList>
    </citation>
    <scope>NUCLEOTIDE SEQUENCE [LARGE SCALE GENOMIC DNA]</scope>
    <source>
        <strain evidence="2 3">BBE-744-WT-12</strain>
    </source>
</reference>
<evidence type="ECO:0008006" key="4">
    <source>
        <dbReference type="Google" id="ProtNLM"/>
    </source>
</evidence>
<feature type="signal peptide" evidence="1">
    <location>
        <begin position="1"/>
        <end position="21"/>
    </location>
</feature>
<evidence type="ECO:0000313" key="3">
    <source>
        <dbReference type="Proteomes" id="UP000435649"/>
    </source>
</evidence>
<evidence type="ECO:0000256" key="1">
    <source>
        <dbReference type="SAM" id="SignalP"/>
    </source>
</evidence>
<proteinExistence type="predicted"/>